<comment type="caution">
    <text evidence="3">The sequence shown here is derived from an EMBL/GenBank/DDBJ whole genome shotgun (WGS) entry which is preliminary data.</text>
</comment>
<dbReference type="EC" id="2.1.1.-" evidence="3"/>
<dbReference type="PANTHER" id="PTHR12049:SF7">
    <property type="entry name" value="PROTEIN ARGININE METHYLTRANSFERASE NDUFAF7, MITOCHONDRIAL"/>
    <property type="match status" value="1"/>
</dbReference>
<dbReference type="InterPro" id="IPR003788">
    <property type="entry name" value="NDUFAF7"/>
</dbReference>
<dbReference type="GO" id="GO:0032259">
    <property type="term" value="P:methylation"/>
    <property type="evidence" value="ECO:0007669"/>
    <property type="project" value="UniProtKB-KW"/>
</dbReference>
<dbReference type="Proteomes" id="UP001523262">
    <property type="component" value="Unassembled WGS sequence"/>
</dbReference>
<dbReference type="PANTHER" id="PTHR12049">
    <property type="entry name" value="PROTEIN ARGININE METHYLTRANSFERASE NDUFAF7, MITOCHONDRIAL"/>
    <property type="match status" value="1"/>
</dbReference>
<dbReference type="EMBL" id="JAMQCR010000001">
    <property type="protein sequence ID" value="MCM2531654.1"/>
    <property type="molecule type" value="Genomic_DNA"/>
</dbReference>
<reference evidence="3 4" key="1">
    <citation type="submission" date="2022-06" db="EMBL/GenBank/DDBJ databases">
        <authorList>
            <person name="Jeon C.O."/>
        </authorList>
    </citation>
    <scope>NUCLEOTIDE SEQUENCE [LARGE SCALE GENOMIC DNA]</scope>
    <source>
        <strain evidence="3 4">KCTC 13943</strain>
    </source>
</reference>
<accession>A0ABT0W7Z7</accession>
<dbReference type="SUPFAM" id="SSF53335">
    <property type="entry name" value="S-adenosyl-L-methionine-dependent methyltransferases"/>
    <property type="match status" value="1"/>
</dbReference>
<organism evidence="3 4">
    <name type="scientific">Neobacillus pocheonensis</name>
    <dbReference type="NCBI Taxonomy" id="363869"/>
    <lineage>
        <taxon>Bacteria</taxon>
        <taxon>Bacillati</taxon>
        <taxon>Bacillota</taxon>
        <taxon>Bacilli</taxon>
        <taxon>Bacillales</taxon>
        <taxon>Bacillaceae</taxon>
        <taxon>Neobacillus</taxon>
    </lineage>
</organism>
<evidence type="ECO:0000313" key="4">
    <source>
        <dbReference type="Proteomes" id="UP001523262"/>
    </source>
</evidence>
<protein>
    <submittedName>
        <fullName evidence="3">SAM-dependent methyltransferase</fullName>
        <ecNumber evidence="3">2.1.1.-</ecNumber>
    </submittedName>
</protein>
<evidence type="ECO:0000313" key="3">
    <source>
        <dbReference type="EMBL" id="MCM2531654.1"/>
    </source>
</evidence>
<gene>
    <name evidence="3" type="ORF">NDK43_03600</name>
</gene>
<dbReference type="InterPro" id="IPR029063">
    <property type="entry name" value="SAM-dependent_MTases_sf"/>
</dbReference>
<evidence type="ECO:0000256" key="2">
    <source>
        <dbReference type="ARBA" id="ARBA00022679"/>
    </source>
</evidence>
<keyword evidence="4" id="KW-1185">Reference proteome</keyword>
<name>A0ABT0W7Z7_9BACI</name>
<evidence type="ECO:0000256" key="1">
    <source>
        <dbReference type="ARBA" id="ARBA00022603"/>
    </source>
</evidence>
<dbReference type="InterPro" id="IPR038375">
    <property type="entry name" value="NDUFAF7_sf"/>
</dbReference>
<dbReference type="Pfam" id="PF02636">
    <property type="entry name" value="Methyltransf_28"/>
    <property type="match status" value="1"/>
</dbReference>
<dbReference type="Gene3D" id="3.40.50.12710">
    <property type="match status" value="1"/>
</dbReference>
<keyword evidence="1 3" id="KW-0489">Methyltransferase</keyword>
<keyword evidence="2 3" id="KW-0808">Transferase</keyword>
<proteinExistence type="predicted"/>
<sequence>MSIELNRKGANMITYLSGLISNSPNKLISYAEFISAALYHPKLGYYMKNKEKIGRRGDFITTSNISDVYGRMVAKWVSRVCEKNDLSPVFCEIGAGNGRFAKAFLQEWEDSINSPLQYLIVESSPFHRKLQTDLLIPDYSIVQVASLEEIRGFEGIVFSNELFDALPVHVIEKENGQLFEVMVGMKNDVLLEEKVPLTNPDILTFLQEGNIKVNEKQRMEIPLSMGRMLQKISDALTKGIVVTADYGYTNEEWLEPQRAKGSLRGYNQHKMVDDVLQYPGEMDITSHIHFDYLLQKGEQVDLKGLTKLRQDEFLLKVGILKELEAHFDANPFSEVSKRNRAIRSLIMPSGISSYFHVVIQQKGLTLKELDLFEY</sequence>
<dbReference type="GO" id="GO:0008168">
    <property type="term" value="F:methyltransferase activity"/>
    <property type="evidence" value="ECO:0007669"/>
    <property type="project" value="UniProtKB-KW"/>
</dbReference>